<dbReference type="Gene3D" id="1.10.10.10">
    <property type="entry name" value="Winged helix-like DNA-binding domain superfamily/Winged helix DNA-binding domain"/>
    <property type="match status" value="1"/>
</dbReference>
<dbReference type="EMBL" id="JAGYPE020000122">
    <property type="protein sequence ID" value="MCH6269627.1"/>
    <property type="molecule type" value="Genomic_DNA"/>
</dbReference>
<protein>
    <recommendedName>
        <fullName evidence="5">OmpR/PhoB-type domain-containing protein</fullName>
    </recommendedName>
</protein>
<proteinExistence type="predicted"/>
<sequence length="106" mass="12310">MTKPFSPRELMVRMKNIFKRLEKSTAVTTLQTLSIRDVTIDLERRYIERDGQEISFTTKEYELLVFLTKNKGSHIRGTSSLSLFGAMNMQETAVWLTTWSNGFARN</sequence>
<evidence type="ECO:0000313" key="4">
    <source>
        <dbReference type="Proteomes" id="UP000677265"/>
    </source>
</evidence>
<reference evidence="3 4" key="1">
    <citation type="submission" date="2022-03" db="EMBL/GenBank/DDBJ databases">
        <title>Novel Bacillus species.</title>
        <authorList>
            <person name="Liu G."/>
        </authorList>
    </citation>
    <scope>NUCLEOTIDE SEQUENCE [LARGE SCALE GENOMIC DNA]</scope>
    <source>
        <strain evidence="3 4">FJAT-50051</strain>
    </source>
</reference>
<gene>
    <name evidence="3" type="ORF">KHB02_029270</name>
</gene>
<dbReference type="AlphaFoldDB" id="A0A9J6N3M7"/>
<dbReference type="GO" id="GO:0003677">
    <property type="term" value="F:DNA binding"/>
    <property type="evidence" value="ECO:0007669"/>
    <property type="project" value="InterPro"/>
</dbReference>
<evidence type="ECO:0000256" key="1">
    <source>
        <dbReference type="ARBA" id="ARBA00023015"/>
    </source>
</evidence>
<evidence type="ECO:0000256" key="2">
    <source>
        <dbReference type="ARBA" id="ARBA00023163"/>
    </source>
</evidence>
<evidence type="ECO:0008006" key="5">
    <source>
        <dbReference type="Google" id="ProtNLM"/>
    </source>
</evidence>
<accession>A0A9J6N3M7</accession>
<evidence type="ECO:0000313" key="3">
    <source>
        <dbReference type="EMBL" id="MCH6269627.1"/>
    </source>
</evidence>
<dbReference type="GO" id="GO:0006355">
    <property type="term" value="P:regulation of DNA-templated transcription"/>
    <property type="evidence" value="ECO:0007669"/>
    <property type="project" value="InterPro"/>
</dbReference>
<dbReference type="SUPFAM" id="SSF46894">
    <property type="entry name" value="C-terminal effector domain of the bipartite response regulators"/>
    <property type="match status" value="1"/>
</dbReference>
<keyword evidence="4" id="KW-1185">Reference proteome</keyword>
<keyword evidence="1" id="KW-0805">Transcription regulation</keyword>
<keyword evidence="2" id="KW-0804">Transcription</keyword>
<dbReference type="InterPro" id="IPR036388">
    <property type="entry name" value="WH-like_DNA-bd_sf"/>
</dbReference>
<dbReference type="InterPro" id="IPR016032">
    <property type="entry name" value="Sig_transdc_resp-reg_C-effctor"/>
</dbReference>
<organism evidence="3 4">
    <name type="scientific">Neobacillus citreus</name>
    <dbReference type="NCBI Taxonomy" id="2833578"/>
    <lineage>
        <taxon>Bacteria</taxon>
        <taxon>Bacillati</taxon>
        <taxon>Bacillota</taxon>
        <taxon>Bacilli</taxon>
        <taxon>Bacillales</taxon>
        <taxon>Bacillaceae</taxon>
        <taxon>Neobacillus</taxon>
    </lineage>
</organism>
<comment type="caution">
    <text evidence="3">The sequence shown here is derived from an EMBL/GenBank/DDBJ whole genome shotgun (WGS) entry which is preliminary data.</text>
</comment>
<dbReference type="Proteomes" id="UP000677265">
    <property type="component" value="Unassembled WGS sequence"/>
</dbReference>
<name>A0A9J6N3M7_9BACI</name>